<dbReference type="Proteomes" id="UP001150925">
    <property type="component" value="Unassembled WGS sequence"/>
</dbReference>
<reference evidence="2" key="1">
    <citation type="submission" date="2022-07" db="EMBL/GenBank/DDBJ databases">
        <title>Phylogenomic reconstructions and comparative analyses of Kickxellomycotina fungi.</title>
        <authorList>
            <person name="Reynolds N.K."/>
            <person name="Stajich J.E."/>
            <person name="Barry K."/>
            <person name="Grigoriev I.V."/>
            <person name="Crous P."/>
            <person name="Smith M.E."/>
        </authorList>
    </citation>
    <scope>NUCLEOTIDE SEQUENCE</scope>
    <source>
        <strain evidence="2">RSA 1196</strain>
    </source>
</reference>
<evidence type="ECO:0000256" key="1">
    <source>
        <dbReference type="SAM" id="MobiDB-lite"/>
    </source>
</evidence>
<proteinExistence type="predicted"/>
<protein>
    <submittedName>
        <fullName evidence="2">Uncharacterized protein</fullName>
    </submittedName>
</protein>
<dbReference type="AlphaFoldDB" id="A0A9W8E306"/>
<name>A0A9W8E306_9FUNG</name>
<feature type="region of interest" description="Disordered" evidence="1">
    <location>
        <begin position="295"/>
        <end position="315"/>
    </location>
</feature>
<feature type="compositionally biased region" description="Low complexity" evidence="1">
    <location>
        <begin position="605"/>
        <end position="616"/>
    </location>
</feature>
<feature type="region of interest" description="Disordered" evidence="1">
    <location>
        <begin position="101"/>
        <end position="123"/>
    </location>
</feature>
<feature type="compositionally biased region" description="Polar residues" evidence="1">
    <location>
        <begin position="916"/>
        <end position="964"/>
    </location>
</feature>
<evidence type="ECO:0000313" key="2">
    <source>
        <dbReference type="EMBL" id="KAJ1963082.1"/>
    </source>
</evidence>
<feature type="region of interest" description="Disordered" evidence="1">
    <location>
        <begin position="549"/>
        <end position="581"/>
    </location>
</feature>
<feature type="region of interest" description="Disordered" evidence="1">
    <location>
        <begin position="474"/>
        <end position="505"/>
    </location>
</feature>
<feature type="region of interest" description="Disordered" evidence="1">
    <location>
        <begin position="242"/>
        <end position="271"/>
    </location>
</feature>
<accession>A0A9W8E306</accession>
<dbReference type="OrthoDB" id="10368350at2759"/>
<feature type="region of interest" description="Disordered" evidence="1">
    <location>
        <begin position="597"/>
        <end position="626"/>
    </location>
</feature>
<dbReference type="EMBL" id="JANBPY010000873">
    <property type="protein sequence ID" value="KAJ1963082.1"/>
    <property type="molecule type" value="Genomic_DNA"/>
</dbReference>
<feature type="region of interest" description="Disordered" evidence="1">
    <location>
        <begin position="691"/>
        <end position="770"/>
    </location>
</feature>
<keyword evidence="3" id="KW-1185">Reference proteome</keyword>
<feature type="compositionally biased region" description="Polar residues" evidence="1">
    <location>
        <begin position="691"/>
        <end position="702"/>
    </location>
</feature>
<evidence type="ECO:0000313" key="3">
    <source>
        <dbReference type="Proteomes" id="UP001150925"/>
    </source>
</evidence>
<gene>
    <name evidence="2" type="ORF">IWQ62_003327</name>
</gene>
<feature type="region of interest" description="Disordered" evidence="1">
    <location>
        <begin position="1"/>
        <end position="24"/>
    </location>
</feature>
<feature type="compositionally biased region" description="Polar residues" evidence="1">
    <location>
        <begin position="489"/>
        <end position="499"/>
    </location>
</feature>
<sequence length="1152" mass="126048">MYQYSSQGSYPPRHTPPKTPLYDKLHRCGVEPLAPNSGLTPVDHKLAKSTLVRMAENRDRRMRKPSLSMLELSAKGTPPPVAKFSTSITPGSCALNSRLSNTSSNNEFTFSPTASRSKSNGTAPWQTLRRKFTDKINLRRFQRSNAWDRWEQQLDDWVEKMQEDQNLSPSTEPASFYDRDWSRDPLPTATECRDFPCPESPMSIIDAKMYTCLSQDPNYQDAHPSFVGSLKKQSSKTLAVVNSPLSNSPSMDDLSTCKSESKVRPGSRPRLFSFDKGKYRIPTLTIQKKSLATSSWISPKPSAPVPPSEEPTLRSLPEPFRVFTSKPVDTKSGLAETIDPNVADSLDPISQNILPELLESMESFPGVDAASLTESESQYLSWTTYATDDLDEDLRQRFYNLVGEPLSQSHRTSLSQREEPPDGTKPCIVRRKMLTSERTFTDMKIHKASTAQSGHRLRLPLGGLKNQLVDRFKPKPKAVGKDNPVLAPQTMTPSVSAPCTPQHGVRHLEHSSKDRQCGAESPKLLNGAELIPLHEANAGRERLMQKVEMSKTSTTPVYPVPPRLDSSRPHSSCSTGGIRPLAPRLSKVNSQYTPYRVTAPRTTGSSGSSRLSIVSSEARTTPVAPPKSAYRLLRPATPQFATTENVNPGLVSAGTPRTPSMLIEGEPSIIQTPQLLTVQSGQAALVHTYSSSKCPSLTTSPDSRPISMAKNNSNPVQLGRRPVPSTPAYPQRSSGDGVPEMKHSATTQSTSVKKDDDELTGNQAGSRQAIPSGARIHTLVQSIAELILERTLNALQEEVMQSSNGARKEEPVLDKAHPGTNKEMAKASEELEAPFEKSISSDKNVETSQIPGLPSAAIEQLHKQAYRRSLQIVTNHLARRNQRSSTCMTLGDPSTVAPQTPTVTVNGGAKSRESLSRSTKAAESIQDNSVALNPSLPATATMGSSTSITPLSDPTSPTNSSTETLPHDHLVNRVNSIIATEASSPSADSGERVQRLRKSIRLSSIRHPVHHQPTSTFVVADTTAENSDSDDSDLDIAPSLGEFMRHYMKISPRPTSQSVAIPIAEYHKDLSKILRPSSVRNSTKVRQSLHGLQYVERTHQHHHNPNHQIYSDDDAPSFVSQTSTISGVSHAGIVIDIDKISQQHDSPATALP</sequence>
<feature type="compositionally biased region" description="Polar residues" evidence="1">
    <location>
        <begin position="896"/>
        <end position="905"/>
    </location>
</feature>
<feature type="compositionally biased region" description="Polar residues" evidence="1">
    <location>
        <begin position="112"/>
        <end position="123"/>
    </location>
</feature>
<feature type="region of interest" description="Disordered" evidence="1">
    <location>
        <begin position="407"/>
        <end position="426"/>
    </location>
</feature>
<feature type="compositionally biased region" description="Low complexity" evidence="1">
    <location>
        <begin position="101"/>
        <end position="111"/>
    </location>
</feature>
<comment type="caution">
    <text evidence="2">The sequence shown here is derived from an EMBL/GenBank/DDBJ whole genome shotgun (WGS) entry which is preliminary data.</text>
</comment>
<feature type="region of interest" description="Disordered" evidence="1">
    <location>
        <begin position="886"/>
        <end position="968"/>
    </location>
</feature>
<organism evidence="2 3">
    <name type="scientific">Dispira parvispora</name>
    <dbReference type="NCBI Taxonomy" id="1520584"/>
    <lineage>
        <taxon>Eukaryota</taxon>
        <taxon>Fungi</taxon>
        <taxon>Fungi incertae sedis</taxon>
        <taxon>Zoopagomycota</taxon>
        <taxon>Kickxellomycotina</taxon>
        <taxon>Dimargaritomycetes</taxon>
        <taxon>Dimargaritales</taxon>
        <taxon>Dimargaritaceae</taxon>
        <taxon>Dispira</taxon>
    </lineage>
</organism>